<proteinExistence type="predicted"/>
<dbReference type="GO" id="GO:0000287">
    <property type="term" value="F:magnesium ion binding"/>
    <property type="evidence" value="ECO:0007669"/>
    <property type="project" value="InterPro"/>
</dbReference>
<dbReference type="AlphaFoldDB" id="A0A150HBC5"/>
<sequence length="262" mass="27803">MKITVLPVTDGLTHVLADVRQAGLQHADTDLTVIASTLTDVTVHGLRFCPDIDACLIPPASPVPGGAAAELAAFRVDAEWFRMNDLQLAAAVLRSRLMGLGYGLAAVTQAMSKRYAPDFTLLPLTDTAVETMVVVPGAQSEEAWPARRYTAEGRTDATRIARPVFDSAKAAPGVLKAIREADVVIFAVDERPEFTAEPTLRLPGMMDALTGTRAQVLTVGADRLDAETRTGLGGEKADERLAELLAEAASARPDDGPTTVWG</sequence>
<dbReference type="Pfam" id="PF01933">
    <property type="entry name" value="CofD"/>
    <property type="match status" value="1"/>
</dbReference>
<keyword evidence="4" id="KW-1185">Reference proteome</keyword>
<evidence type="ECO:0000313" key="3">
    <source>
        <dbReference type="EMBL" id="KXZ59396.1"/>
    </source>
</evidence>
<dbReference type="Gene3D" id="3.40.50.10680">
    <property type="entry name" value="CofD-like domains"/>
    <property type="match status" value="1"/>
</dbReference>
<dbReference type="PATRIC" id="fig|479117.4.peg.326"/>
<evidence type="ECO:0000256" key="2">
    <source>
        <dbReference type="ARBA" id="ARBA00022842"/>
    </source>
</evidence>
<dbReference type="EMBL" id="LQQC01000004">
    <property type="protein sequence ID" value="KXZ59396.1"/>
    <property type="molecule type" value="Genomic_DNA"/>
</dbReference>
<dbReference type="EC" id="2.7.8.28" evidence="3"/>
<keyword evidence="2" id="KW-0460">Magnesium</keyword>
<keyword evidence="1 3" id="KW-0808">Transferase</keyword>
<evidence type="ECO:0000313" key="4">
    <source>
        <dbReference type="Proteomes" id="UP000243589"/>
    </source>
</evidence>
<dbReference type="PANTHER" id="PTHR43007">
    <property type="entry name" value="2-PHOSPHO-L-LACTATE TRANSFERASE"/>
    <property type="match status" value="1"/>
</dbReference>
<comment type="caution">
    <text evidence="3">The sequence shown here is derived from an EMBL/GenBank/DDBJ whole genome shotgun (WGS) entry which is preliminary data.</text>
</comment>
<dbReference type="InterPro" id="IPR002882">
    <property type="entry name" value="CofD"/>
</dbReference>
<dbReference type="SUPFAM" id="SSF142338">
    <property type="entry name" value="CofD-like"/>
    <property type="match status" value="1"/>
</dbReference>
<name>A0A150HBC5_9MICO</name>
<dbReference type="GO" id="GO:0043743">
    <property type="term" value="F:LPPG:FO 2-phospho-L-lactate transferase activity"/>
    <property type="evidence" value="ECO:0007669"/>
    <property type="project" value="UniProtKB-EC"/>
</dbReference>
<organism evidence="3 4">
    <name type="scientific">Brevibacterium ravenspurgense</name>
    <dbReference type="NCBI Taxonomy" id="479117"/>
    <lineage>
        <taxon>Bacteria</taxon>
        <taxon>Bacillati</taxon>
        <taxon>Actinomycetota</taxon>
        <taxon>Actinomycetes</taxon>
        <taxon>Micrococcales</taxon>
        <taxon>Brevibacteriaceae</taxon>
        <taxon>Brevibacterium</taxon>
    </lineage>
</organism>
<dbReference type="RefSeq" id="WP_062019727.1">
    <property type="nucleotide sequence ID" value="NZ_LQQC01000004.1"/>
</dbReference>
<protein>
    <submittedName>
        <fullName evidence="3">2-phospho-L-lactate transferase</fullName>
        <ecNumber evidence="3">2.7.8.28</ecNumber>
    </submittedName>
</protein>
<dbReference type="InterPro" id="IPR010115">
    <property type="entry name" value="FbiA/CofD"/>
</dbReference>
<dbReference type="PANTHER" id="PTHR43007:SF1">
    <property type="entry name" value="2-PHOSPHO-L-LACTATE TRANSFERASE"/>
    <property type="match status" value="1"/>
</dbReference>
<evidence type="ECO:0000256" key="1">
    <source>
        <dbReference type="ARBA" id="ARBA00022679"/>
    </source>
</evidence>
<accession>A0A150HBC5</accession>
<dbReference type="InterPro" id="IPR038136">
    <property type="entry name" value="CofD-like_dom_sf"/>
</dbReference>
<dbReference type="Proteomes" id="UP000243589">
    <property type="component" value="Unassembled WGS sequence"/>
</dbReference>
<gene>
    <name evidence="3" type="primary">cofD</name>
    <name evidence="3" type="ORF">Bravens_00330</name>
</gene>
<reference evidence="3 4" key="1">
    <citation type="submission" date="2016-01" db="EMBL/GenBank/DDBJ databases">
        <title>Use of Whole Genome Sequencing to ascertain that Brevibacterium massiliense (Roux, Raoult 2009) is a later heterotypic synonym of Brevibacterium ravenspurgense (Mages 2008).</title>
        <authorList>
            <person name="Bernier A.-M."/>
            <person name="Burdz T."/>
            <person name="Huynh C."/>
            <person name="Pachecho A.L."/>
            <person name="Wiebe D."/>
            <person name="Bonner C."/>
            <person name="Bernard K."/>
        </authorList>
    </citation>
    <scope>NUCLEOTIDE SEQUENCE [LARGE SCALE GENOMIC DNA]</scope>
    <source>
        <strain evidence="3 4">CCUG56047</strain>
    </source>
</reference>